<dbReference type="HAMAP" id="MF_02087">
    <property type="entry name" value="PLP_homeostasis"/>
    <property type="match status" value="1"/>
</dbReference>
<proteinExistence type="inferred from homology"/>
<dbReference type="PANTHER" id="PTHR10146:SF14">
    <property type="entry name" value="PYRIDOXAL PHOSPHATE HOMEOSTASIS PROTEIN"/>
    <property type="match status" value="1"/>
</dbReference>
<dbReference type="OrthoDB" id="10264196at2759"/>
<accession>A0A238BX85</accession>
<keyword evidence="6" id="KW-1185">Reference proteome</keyword>
<dbReference type="NCBIfam" id="TIGR00044">
    <property type="entry name" value="YggS family pyridoxal phosphate-dependent enzyme"/>
    <property type="match status" value="1"/>
</dbReference>
<comment type="function">
    <text evidence="2">Pyridoxal 5'-phosphate (PLP)-binding protein, which may be involved in intracellular homeostatic regulation of pyridoxal 5'-phosphate (PLP), the active form of vitamin B6.</text>
</comment>
<dbReference type="PROSITE" id="PS01211">
    <property type="entry name" value="UPF0001"/>
    <property type="match status" value="1"/>
</dbReference>
<evidence type="ECO:0000313" key="5">
    <source>
        <dbReference type="EMBL" id="OZC09869.1"/>
    </source>
</evidence>
<protein>
    <recommendedName>
        <fullName evidence="2">Pyridoxal phosphate homeostasis protein</fullName>
        <shortName evidence="2">PLP homeostasis protein</shortName>
    </recommendedName>
</protein>
<feature type="modified residue" description="N6-(pyridoxal phosphate)lysine" evidence="2">
    <location>
        <position position="79"/>
    </location>
</feature>
<feature type="domain" description="Alanine racemase N-terminal" evidence="4">
    <location>
        <begin position="71"/>
        <end position="277"/>
    </location>
</feature>
<dbReference type="AlphaFoldDB" id="A0A238BX85"/>
<sequence length="287" mass="31984">MKGDLTLGIVKNLLRFSRMAVRQLGNLGRDSVGVCDELNGSAIADNLQFILQRIENASKKAKESPYWRGQKPSLVAVSKTKSPSLIQCCYDAGQKKFGENYIQELVDKAEALKSKCPTIQWHFIGTIQSNKIAKLAEIDNLNCVETICSKKHSSILEKVIAKHNRTLKVLVQVNTSKEKQKGGTTPQIAVELAEFIQMHCPSLKFTGFMTIGSFTHNALETSNKEFKELFEVRRRFCELTKKNEEDFELSMGMSNDFEAAIMLGSTSVRVGSAIFGPRLQTANIDLS</sequence>
<dbReference type="GO" id="GO:0030170">
    <property type="term" value="F:pyridoxal phosphate binding"/>
    <property type="evidence" value="ECO:0007669"/>
    <property type="project" value="UniProtKB-UniRule"/>
</dbReference>
<dbReference type="InterPro" id="IPR001608">
    <property type="entry name" value="Ala_racemase_N"/>
</dbReference>
<dbReference type="PANTHER" id="PTHR10146">
    <property type="entry name" value="PROLINE SYNTHETASE CO-TRANSCRIBED BACTERIAL HOMOLOG PROTEIN"/>
    <property type="match status" value="1"/>
</dbReference>
<dbReference type="FunFam" id="3.20.20.10:FF:000018">
    <property type="entry name" value="Pyridoxal phosphate homeostasis protein"/>
    <property type="match status" value="1"/>
</dbReference>
<dbReference type="Gene3D" id="3.20.20.10">
    <property type="entry name" value="Alanine racemase"/>
    <property type="match status" value="1"/>
</dbReference>
<evidence type="ECO:0000259" key="4">
    <source>
        <dbReference type="Pfam" id="PF01168"/>
    </source>
</evidence>
<dbReference type="InterPro" id="IPR011078">
    <property type="entry name" value="PyrdxlP_homeostasis"/>
</dbReference>
<dbReference type="Proteomes" id="UP000242913">
    <property type="component" value="Unassembled WGS sequence"/>
</dbReference>
<evidence type="ECO:0000313" key="6">
    <source>
        <dbReference type="Proteomes" id="UP000242913"/>
    </source>
</evidence>
<keyword evidence="1 2" id="KW-0663">Pyridoxal phosphate</keyword>
<dbReference type="CDD" id="cd06822">
    <property type="entry name" value="PLPDE_III_YBL036c_euk"/>
    <property type="match status" value="1"/>
</dbReference>
<comment type="similarity">
    <text evidence="2 3">Belongs to the pyridoxal phosphate-binding protein YggS/PROSC family.</text>
</comment>
<evidence type="ECO:0000256" key="3">
    <source>
        <dbReference type="RuleBase" id="RU004514"/>
    </source>
</evidence>
<reference evidence="5 6" key="1">
    <citation type="submission" date="2015-12" db="EMBL/GenBank/DDBJ databases">
        <title>Draft genome of the nematode, Onchocerca flexuosa.</title>
        <authorList>
            <person name="Mitreva M."/>
        </authorList>
    </citation>
    <scope>NUCLEOTIDE SEQUENCE [LARGE SCALE GENOMIC DNA]</scope>
    <source>
        <strain evidence="5">Red Deer</strain>
    </source>
</reference>
<dbReference type="EMBL" id="KZ269990">
    <property type="protein sequence ID" value="OZC09869.1"/>
    <property type="molecule type" value="Genomic_DNA"/>
</dbReference>
<dbReference type="InterPro" id="IPR029066">
    <property type="entry name" value="PLP-binding_barrel"/>
</dbReference>
<dbReference type="SUPFAM" id="SSF51419">
    <property type="entry name" value="PLP-binding barrel"/>
    <property type="match status" value="1"/>
</dbReference>
<evidence type="ECO:0000256" key="2">
    <source>
        <dbReference type="HAMAP-Rule" id="MF_03225"/>
    </source>
</evidence>
<organism evidence="5 6">
    <name type="scientific">Onchocerca flexuosa</name>
    <dbReference type="NCBI Taxonomy" id="387005"/>
    <lineage>
        <taxon>Eukaryota</taxon>
        <taxon>Metazoa</taxon>
        <taxon>Ecdysozoa</taxon>
        <taxon>Nematoda</taxon>
        <taxon>Chromadorea</taxon>
        <taxon>Rhabditida</taxon>
        <taxon>Spirurina</taxon>
        <taxon>Spiruromorpha</taxon>
        <taxon>Filarioidea</taxon>
        <taxon>Onchocercidae</taxon>
        <taxon>Onchocerca</taxon>
    </lineage>
</organism>
<dbReference type="Pfam" id="PF01168">
    <property type="entry name" value="Ala_racemase_N"/>
    <property type="match status" value="1"/>
</dbReference>
<gene>
    <name evidence="5" type="ORF">X798_02975</name>
</gene>
<name>A0A238BX85_9BILA</name>
<evidence type="ECO:0000256" key="1">
    <source>
        <dbReference type="ARBA" id="ARBA00022898"/>
    </source>
</evidence>